<name>A0A1Y5I4G9_OSTTA</name>
<feature type="region of interest" description="Disordered" evidence="1">
    <location>
        <begin position="260"/>
        <end position="286"/>
    </location>
</feature>
<feature type="compositionally biased region" description="Basic and acidic residues" evidence="1">
    <location>
        <begin position="147"/>
        <end position="164"/>
    </location>
</feature>
<evidence type="ECO:0000313" key="2">
    <source>
        <dbReference type="EMBL" id="OUS43587.1"/>
    </source>
</evidence>
<evidence type="ECO:0000256" key="1">
    <source>
        <dbReference type="SAM" id="MobiDB-lite"/>
    </source>
</evidence>
<sequence length="286" mass="32749">DDGGKRSRGARGVDLGEHSRGIARGNDPGRSFRWIATHVRPDRGVVDDGEARHVGEFTVGVLVNLLHPVQKRQAHHGREFVHLRPELIHQVKSSDRGPTRGDQIVDQHHAIPFAHASEPHHRLIRRILRDVLPARHQHPRQLSSLTYHHERNVQRHSDRWSEQESARVESRHVRRSVRALRPVPLHEHFDHLPERLRVLRDPGDVVKRRHIVRGVLRAVPREGFRDAHRARVGLVDAKMIRSVRDVKAFHTASTVERARARAPEFSHANDHDGRVSKKCAVESDGT</sequence>
<gene>
    <name evidence="2" type="ORF">BE221DRAFT_80031</name>
</gene>
<protein>
    <submittedName>
        <fullName evidence="2">Uncharacterized protein</fullName>
    </submittedName>
</protein>
<dbReference type="EMBL" id="KZ155831">
    <property type="protein sequence ID" value="OUS43587.1"/>
    <property type="molecule type" value="Genomic_DNA"/>
</dbReference>
<reference evidence="2" key="1">
    <citation type="submission" date="2017-04" db="EMBL/GenBank/DDBJ databases">
        <title>Population genomics of picophytoplankton unveils novel chromosome hypervariability.</title>
        <authorList>
            <consortium name="DOE Joint Genome Institute"/>
            <person name="Blanc-Mathieu R."/>
            <person name="Krasovec M."/>
            <person name="Hebrard M."/>
            <person name="Yau S."/>
            <person name="Desgranges E."/>
            <person name="Martin J."/>
            <person name="Schackwitz W."/>
            <person name="Kuo A."/>
            <person name="Salin G."/>
            <person name="Donnadieu C."/>
            <person name="Desdevises Y."/>
            <person name="Sanchez-Ferandin S."/>
            <person name="Moreau H."/>
            <person name="Rivals E."/>
            <person name="Grigoriev I.V."/>
            <person name="Grimsley N."/>
            <person name="Eyre-Walker A."/>
            <person name="Piganeau G."/>
        </authorList>
    </citation>
    <scope>NUCLEOTIDE SEQUENCE [LARGE SCALE GENOMIC DNA]</scope>
    <source>
        <strain evidence="2">RCC 1115</strain>
    </source>
</reference>
<feature type="region of interest" description="Disordered" evidence="1">
    <location>
        <begin position="1"/>
        <end position="29"/>
    </location>
</feature>
<feature type="region of interest" description="Disordered" evidence="1">
    <location>
        <begin position="139"/>
        <end position="164"/>
    </location>
</feature>
<dbReference type="AlphaFoldDB" id="A0A1Y5I4G9"/>
<organism evidence="2">
    <name type="scientific">Ostreococcus tauri</name>
    <name type="common">Marine green alga</name>
    <dbReference type="NCBI Taxonomy" id="70448"/>
    <lineage>
        <taxon>Eukaryota</taxon>
        <taxon>Viridiplantae</taxon>
        <taxon>Chlorophyta</taxon>
        <taxon>Mamiellophyceae</taxon>
        <taxon>Mamiellales</taxon>
        <taxon>Bathycoccaceae</taxon>
        <taxon>Ostreococcus</taxon>
    </lineage>
</organism>
<accession>A0A1Y5I4G9</accession>
<proteinExistence type="predicted"/>
<feature type="non-terminal residue" evidence="2">
    <location>
        <position position="1"/>
    </location>
</feature>
<dbReference type="Proteomes" id="UP000195557">
    <property type="component" value="Unassembled WGS sequence"/>
</dbReference>